<feature type="compositionally biased region" description="Low complexity" evidence="1">
    <location>
        <begin position="303"/>
        <end position="317"/>
    </location>
</feature>
<feature type="domain" description="C2" evidence="2">
    <location>
        <begin position="15"/>
        <end position="129"/>
    </location>
</feature>
<dbReference type="AlphaFoldDB" id="F4Q335"/>
<dbReference type="GO" id="GO:0004198">
    <property type="term" value="F:calcium-dependent cysteine-type endopeptidase activity"/>
    <property type="evidence" value="ECO:0007669"/>
    <property type="project" value="EnsemblProtists"/>
</dbReference>
<dbReference type="Proteomes" id="UP000007797">
    <property type="component" value="Unassembled WGS sequence"/>
</dbReference>
<evidence type="ECO:0000256" key="1">
    <source>
        <dbReference type="SAM" id="MobiDB-lite"/>
    </source>
</evidence>
<dbReference type="InterPro" id="IPR000008">
    <property type="entry name" value="C2_dom"/>
</dbReference>
<accession>F4Q335</accession>
<dbReference type="STRING" id="1054147.F4Q335"/>
<organism evidence="3 4">
    <name type="scientific">Cavenderia fasciculata</name>
    <name type="common">Slime mold</name>
    <name type="synonym">Dictyostelium fasciculatum</name>
    <dbReference type="NCBI Taxonomy" id="261658"/>
    <lineage>
        <taxon>Eukaryota</taxon>
        <taxon>Amoebozoa</taxon>
        <taxon>Evosea</taxon>
        <taxon>Eumycetozoa</taxon>
        <taxon>Dictyostelia</taxon>
        <taxon>Acytosteliales</taxon>
        <taxon>Cavenderiaceae</taxon>
        <taxon>Cavenderia</taxon>
    </lineage>
</organism>
<proteinExistence type="predicted"/>
<feature type="region of interest" description="Disordered" evidence="1">
    <location>
        <begin position="274"/>
        <end position="388"/>
    </location>
</feature>
<feature type="compositionally biased region" description="Basic and acidic residues" evidence="1">
    <location>
        <begin position="165"/>
        <end position="177"/>
    </location>
</feature>
<dbReference type="GO" id="GO:0006508">
    <property type="term" value="P:proteolysis"/>
    <property type="evidence" value="ECO:0007669"/>
    <property type="project" value="UniProtKB-KW"/>
</dbReference>
<name>F4Q335_CACFS</name>
<dbReference type="EMBL" id="GL883021">
    <property type="protein sequence ID" value="EGG16757.1"/>
    <property type="molecule type" value="Genomic_DNA"/>
</dbReference>
<evidence type="ECO:0000313" key="3">
    <source>
        <dbReference type="EMBL" id="EGG16757.1"/>
    </source>
</evidence>
<evidence type="ECO:0000313" key="4">
    <source>
        <dbReference type="Proteomes" id="UP000007797"/>
    </source>
</evidence>
<sequence length="388" mass="41720">MTTVEPTTTTSTTSTSSTSPVAVAAAPVVNIKDKNIFGTLEVKIKEVKGCQTHFLLAKCELAQKKSEVKTKSLSNHTFVDVFEFRVSSPNSEIEIEAWKKNLFFKDKITGKLTLSINDLLTANGEPKWMPLASNKKARRPRTGAAAGGNPSSPSSPDSDSSASKPADENAKENDVARGDTNSEGEKDTEEESPKSRARSVSLSAKKPKDPPEILLEIKFTKNEPPKEVLKGIILDGVWTADNSVGTLTNNPHWIKCAQYLLTIKNETSPITIKLRQPEGVDQPSTTSKRWTTFSAPLPPPRSTVPSRWRSASSSSSPTPRPLATKAPTSSTSTRPRPSTTSSSTRSPRPAKTSNGTRSRSRVSGPAPPTAVATSTRCTGPKTHNTCSP</sequence>
<dbReference type="GeneID" id="14869034"/>
<dbReference type="Gene3D" id="2.60.40.150">
    <property type="entry name" value="C2 domain"/>
    <property type="match status" value="1"/>
</dbReference>
<gene>
    <name evidence="3" type="primary">cplA</name>
    <name evidence="3" type="ORF">DFA_07735</name>
</gene>
<feature type="region of interest" description="Disordered" evidence="1">
    <location>
        <begin position="125"/>
        <end position="207"/>
    </location>
</feature>
<dbReference type="SUPFAM" id="SSF49562">
    <property type="entry name" value="C2 domain (Calcium/lipid-binding domain, CaLB)"/>
    <property type="match status" value="1"/>
</dbReference>
<keyword evidence="3" id="KW-0645">Protease</keyword>
<dbReference type="KEGG" id="dfa:DFA_07735"/>
<feature type="compositionally biased region" description="Polar residues" evidence="1">
    <location>
        <begin position="282"/>
        <end position="294"/>
    </location>
</feature>
<dbReference type="OrthoDB" id="167576at2759"/>
<dbReference type="InterPro" id="IPR035892">
    <property type="entry name" value="C2_domain_sf"/>
</dbReference>
<reference evidence="4" key="1">
    <citation type="journal article" date="2011" name="Genome Res.">
        <title>Phylogeny-wide analysis of social amoeba genomes highlights ancient origins for complex intercellular communication.</title>
        <authorList>
            <person name="Heidel A.J."/>
            <person name="Lawal H.M."/>
            <person name="Felder M."/>
            <person name="Schilde C."/>
            <person name="Helps N.R."/>
            <person name="Tunggal B."/>
            <person name="Rivero F."/>
            <person name="John U."/>
            <person name="Schleicher M."/>
            <person name="Eichinger L."/>
            <person name="Platzer M."/>
            <person name="Noegel A.A."/>
            <person name="Schaap P."/>
            <person name="Gloeckner G."/>
        </authorList>
    </citation>
    <scope>NUCLEOTIDE SEQUENCE [LARGE SCALE GENOMIC DNA]</scope>
    <source>
        <strain evidence="4">SH3</strain>
    </source>
</reference>
<dbReference type="PROSITE" id="PS50004">
    <property type="entry name" value="C2"/>
    <property type="match status" value="1"/>
</dbReference>
<protein>
    <submittedName>
        <fullName evidence="3">Calpain-like cysteine protease</fullName>
    </submittedName>
</protein>
<dbReference type="RefSeq" id="XP_004355231.1">
    <property type="nucleotide sequence ID" value="XM_004355179.1"/>
</dbReference>
<feature type="compositionally biased region" description="Low complexity" evidence="1">
    <location>
        <begin position="324"/>
        <end position="353"/>
    </location>
</feature>
<dbReference type="Pfam" id="PF00168">
    <property type="entry name" value="C2"/>
    <property type="match status" value="1"/>
</dbReference>
<keyword evidence="3" id="KW-0378">Hydrolase</keyword>
<evidence type="ECO:0000259" key="2">
    <source>
        <dbReference type="PROSITE" id="PS50004"/>
    </source>
</evidence>
<feature type="compositionally biased region" description="Low complexity" evidence="1">
    <location>
        <begin position="143"/>
        <end position="164"/>
    </location>
</feature>
<keyword evidence="4" id="KW-1185">Reference proteome</keyword>
<feature type="compositionally biased region" description="Polar residues" evidence="1">
    <location>
        <begin position="371"/>
        <end position="388"/>
    </location>
</feature>